<dbReference type="AlphaFoldDB" id="A0A8J4EE20"/>
<evidence type="ECO:0000256" key="5">
    <source>
        <dbReference type="SAM" id="Phobius"/>
    </source>
</evidence>
<dbReference type="PANTHER" id="PTHR36974:SF1">
    <property type="entry name" value="DOXX FAMILY MEMBRANE PROTEIN"/>
    <property type="match status" value="1"/>
</dbReference>
<protein>
    <submittedName>
        <fullName evidence="8">Membrane protein</fullName>
    </submittedName>
</protein>
<evidence type="ECO:0000256" key="4">
    <source>
        <dbReference type="ARBA" id="ARBA00023136"/>
    </source>
</evidence>
<evidence type="ECO:0000259" key="7">
    <source>
        <dbReference type="Pfam" id="PF07291"/>
    </source>
</evidence>
<name>A0A8J4EE20_9ACTN</name>
<comment type="caution">
    <text evidence="8">The sequence shown here is derived from an EMBL/GenBank/DDBJ whole genome shotgun (WGS) entry which is preliminary data.</text>
</comment>
<feature type="signal peptide" evidence="6">
    <location>
        <begin position="1"/>
        <end position="23"/>
    </location>
</feature>
<evidence type="ECO:0000256" key="3">
    <source>
        <dbReference type="ARBA" id="ARBA00022989"/>
    </source>
</evidence>
<keyword evidence="2 5" id="KW-0812">Transmembrane</keyword>
<evidence type="ECO:0000256" key="6">
    <source>
        <dbReference type="SAM" id="SignalP"/>
    </source>
</evidence>
<dbReference type="Proteomes" id="UP000635606">
    <property type="component" value="Unassembled WGS sequence"/>
</dbReference>
<evidence type="ECO:0000256" key="2">
    <source>
        <dbReference type="ARBA" id="ARBA00022692"/>
    </source>
</evidence>
<dbReference type="EMBL" id="BOPH01000097">
    <property type="protein sequence ID" value="GIJ72145.1"/>
    <property type="molecule type" value="Genomic_DNA"/>
</dbReference>
<evidence type="ECO:0000313" key="8">
    <source>
        <dbReference type="EMBL" id="GIJ72145.1"/>
    </source>
</evidence>
<keyword evidence="9" id="KW-1185">Reference proteome</keyword>
<proteinExistence type="predicted"/>
<comment type="subcellular location">
    <subcellularLocation>
        <location evidence="1">Membrane</location>
        <topology evidence="1">Multi-pass membrane protein</topology>
    </subcellularLocation>
</comment>
<evidence type="ECO:0000313" key="9">
    <source>
        <dbReference type="Proteomes" id="UP000635606"/>
    </source>
</evidence>
<dbReference type="Pfam" id="PF07291">
    <property type="entry name" value="MauE"/>
    <property type="match status" value="1"/>
</dbReference>
<gene>
    <name evidence="8" type="ORF">Voc01_070620</name>
</gene>
<keyword evidence="3 5" id="KW-1133">Transmembrane helix</keyword>
<dbReference type="InterPro" id="IPR009908">
    <property type="entry name" value="Methylamine_util_MauE"/>
</dbReference>
<reference evidence="8" key="1">
    <citation type="submission" date="2021-01" db="EMBL/GenBank/DDBJ databases">
        <title>Whole genome shotgun sequence of Virgisporangium ochraceum NBRC 16418.</title>
        <authorList>
            <person name="Komaki H."/>
            <person name="Tamura T."/>
        </authorList>
    </citation>
    <scope>NUCLEOTIDE SEQUENCE</scope>
    <source>
        <strain evidence="8">NBRC 16418</strain>
    </source>
</reference>
<keyword evidence="4 5" id="KW-0472">Membrane</keyword>
<feature type="chain" id="PRO_5039195412" evidence="6">
    <location>
        <begin position="24"/>
        <end position="128"/>
    </location>
</feature>
<accession>A0A8J4EE20</accession>
<keyword evidence="6" id="KW-0732">Signal</keyword>
<sequence length="128" mass="13684">MSAPRSAYGLALLLAAAGATHFAAPRVYDPIVPRSLPGRARTWTYLSGAAELAVAAALAHPRTRRAGGLAAAGLFAAVFPANVKMAWDWRRRPPAYRAAAYARLPMQAPLIWWALRVAGSRTSPRPPV</sequence>
<feature type="domain" description="Methylamine utilisation protein MauE" evidence="7">
    <location>
        <begin position="7"/>
        <end position="78"/>
    </location>
</feature>
<dbReference type="PANTHER" id="PTHR36974">
    <property type="entry name" value="MEMBRANE PROTEIN-RELATED"/>
    <property type="match status" value="1"/>
</dbReference>
<evidence type="ECO:0000256" key="1">
    <source>
        <dbReference type="ARBA" id="ARBA00004141"/>
    </source>
</evidence>
<dbReference type="GO" id="GO:0016020">
    <property type="term" value="C:membrane"/>
    <property type="evidence" value="ECO:0007669"/>
    <property type="project" value="UniProtKB-SubCell"/>
</dbReference>
<dbReference type="RefSeq" id="WP_203932002.1">
    <property type="nucleotide sequence ID" value="NZ_BOPH01000097.1"/>
</dbReference>
<feature type="transmembrane region" description="Helical" evidence="5">
    <location>
        <begin position="66"/>
        <end position="83"/>
    </location>
</feature>
<dbReference type="GO" id="GO:0030416">
    <property type="term" value="P:methylamine metabolic process"/>
    <property type="evidence" value="ECO:0007669"/>
    <property type="project" value="InterPro"/>
</dbReference>
<organism evidence="8 9">
    <name type="scientific">Virgisporangium ochraceum</name>
    <dbReference type="NCBI Taxonomy" id="65505"/>
    <lineage>
        <taxon>Bacteria</taxon>
        <taxon>Bacillati</taxon>
        <taxon>Actinomycetota</taxon>
        <taxon>Actinomycetes</taxon>
        <taxon>Micromonosporales</taxon>
        <taxon>Micromonosporaceae</taxon>
        <taxon>Virgisporangium</taxon>
    </lineage>
</organism>